<evidence type="ECO:0000259" key="1">
    <source>
        <dbReference type="Pfam" id="PF15518"/>
    </source>
</evidence>
<name>A0A6J2XS16_SITOR</name>
<keyword evidence="2" id="KW-1185">Reference proteome</keyword>
<accession>A0A6J2XS16</accession>
<evidence type="ECO:0000313" key="3">
    <source>
        <dbReference type="RefSeq" id="XP_030753831.1"/>
    </source>
</evidence>
<protein>
    <submittedName>
        <fullName evidence="3">Uncharacterized protein LOC115880690</fullName>
    </submittedName>
</protein>
<feature type="domain" description="RNA-directed RNA polymerase L N-terminal" evidence="1">
    <location>
        <begin position="9"/>
        <end position="79"/>
    </location>
</feature>
<gene>
    <name evidence="3" type="primary">LOC115880690</name>
</gene>
<dbReference type="GeneID" id="115880690"/>
<dbReference type="OrthoDB" id="6744471at2759"/>
<organism evidence="2 3">
    <name type="scientific">Sitophilus oryzae</name>
    <name type="common">Rice weevil</name>
    <name type="synonym">Curculio oryzae</name>
    <dbReference type="NCBI Taxonomy" id="7048"/>
    <lineage>
        <taxon>Eukaryota</taxon>
        <taxon>Metazoa</taxon>
        <taxon>Ecdysozoa</taxon>
        <taxon>Arthropoda</taxon>
        <taxon>Hexapoda</taxon>
        <taxon>Insecta</taxon>
        <taxon>Pterygota</taxon>
        <taxon>Neoptera</taxon>
        <taxon>Endopterygota</taxon>
        <taxon>Coleoptera</taxon>
        <taxon>Polyphaga</taxon>
        <taxon>Cucujiformia</taxon>
        <taxon>Curculionidae</taxon>
        <taxon>Dryophthorinae</taxon>
        <taxon>Sitophilus</taxon>
    </lineage>
</organism>
<dbReference type="AlphaFoldDB" id="A0A6J2XS16"/>
<dbReference type="InterPro" id="IPR029124">
    <property type="entry name" value="L_protein_N"/>
</dbReference>
<dbReference type="InParanoid" id="A0A6J2XS16"/>
<dbReference type="PANTHER" id="PTHR35450">
    <property type="entry name" value="REVERSE TRANSCRIPTASE DOMAIN-CONTAINING PROTEIN"/>
    <property type="match status" value="1"/>
</dbReference>
<dbReference type="Pfam" id="PF15518">
    <property type="entry name" value="L_protein_N"/>
    <property type="match status" value="1"/>
</dbReference>
<sequence>MDMITDKPMHHNRPDMVFQDIAGKKVTIIDFAVPSDSNMTQMYDEKISKYQELATEIKKLWNLAKVEILPIIISANGLVYKNMRSHLKNLQIPTSKILAMQRVVVLGTTTLVRKVMSS</sequence>
<dbReference type="Proteomes" id="UP000504635">
    <property type="component" value="Unplaced"/>
</dbReference>
<proteinExistence type="predicted"/>
<dbReference type="RefSeq" id="XP_030753831.1">
    <property type="nucleotide sequence ID" value="XM_030897971.1"/>
</dbReference>
<dbReference type="PANTHER" id="PTHR35450:SF2">
    <property type="entry name" value="REVERSE TRANSCRIPTASE DOMAIN-CONTAINING PROTEIN"/>
    <property type="match status" value="1"/>
</dbReference>
<reference evidence="3" key="1">
    <citation type="submission" date="2025-08" db="UniProtKB">
        <authorList>
            <consortium name="RefSeq"/>
        </authorList>
    </citation>
    <scope>IDENTIFICATION</scope>
    <source>
        <tissue evidence="3">Gonads</tissue>
    </source>
</reference>
<dbReference type="KEGG" id="soy:115880690"/>
<evidence type="ECO:0000313" key="2">
    <source>
        <dbReference type="Proteomes" id="UP000504635"/>
    </source>
</evidence>